<feature type="domain" description="DUF2326" evidence="1">
    <location>
        <begin position="444"/>
        <end position="580"/>
    </location>
</feature>
<accession>A0A8T4CJR6</accession>
<feature type="domain" description="ABC-three component systems C-terminal" evidence="2">
    <location>
        <begin position="289"/>
        <end position="379"/>
    </location>
</feature>
<evidence type="ECO:0000313" key="4">
    <source>
        <dbReference type="EMBL" id="MBP2219070.1"/>
    </source>
</evidence>
<dbReference type="RefSeq" id="WP_204936574.1">
    <property type="nucleotide sequence ID" value="NZ_JAFBBC010000001.1"/>
</dbReference>
<reference evidence="4" key="2">
    <citation type="submission" date="2021-03" db="EMBL/GenBank/DDBJ databases">
        <title>Genomic Encyclopedia of Type Strains, Phase IV (KMG-IV): sequencing the most valuable type-strain genomes for metagenomic binning, comparative biology and taxonomic classification.</title>
        <authorList>
            <person name="Goeker M."/>
        </authorList>
    </citation>
    <scope>NUCLEOTIDE SEQUENCE</scope>
    <source>
        <strain evidence="4">DSM 2771</strain>
    </source>
</reference>
<evidence type="ECO:0000313" key="5">
    <source>
        <dbReference type="Proteomes" id="UP000722095"/>
    </source>
</evidence>
<dbReference type="EMBL" id="JAGINF010000001">
    <property type="protein sequence ID" value="MBP2219070.1"/>
    <property type="molecule type" value="Genomic_DNA"/>
</dbReference>
<protein>
    <submittedName>
        <fullName evidence="3">Uncharacterized protein YydD (DUF2326 family)</fullName>
    </submittedName>
</protein>
<evidence type="ECO:0000259" key="2">
    <source>
        <dbReference type="Pfam" id="PF20275"/>
    </source>
</evidence>
<evidence type="ECO:0000259" key="1">
    <source>
        <dbReference type="Pfam" id="PF10088"/>
    </source>
</evidence>
<evidence type="ECO:0000313" key="3">
    <source>
        <dbReference type="EMBL" id="MBM7408761.1"/>
    </source>
</evidence>
<reference evidence="3" key="1">
    <citation type="submission" date="2021-01" db="EMBL/GenBank/DDBJ databases">
        <title>Genomic Encyclopedia of Type Strains, Phase IV (KMG-V): Genome sequencing to study the core and pangenomes of soil and plant-associated prokaryotes.</title>
        <authorList>
            <person name="Whitman W."/>
        </authorList>
    </citation>
    <scope>NUCLEOTIDE SEQUENCE</scope>
    <source>
        <strain evidence="3">RC</strain>
    </source>
</reference>
<gene>
    <name evidence="3" type="ORF">HNP85_000433</name>
    <name evidence="4" type="ORF">J2745_000545</name>
</gene>
<dbReference type="InterPro" id="IPR018760">
    <property type="entry name" value="DUF2326"/>
</dbReference>
<dbReference type="EMBL" id="JAFBBC010000001">
    <property type="protein sequence ID" value="MBM7408761.1"/>
    <property type="molecule type" value="Genomic_DNA"/>
</dbReference>
<dbReference type="InterPro" id="IPR046919">
    <property type="entry name" value="ABC-3C_CTD10"/>
</dbReference>
<name>A0A8T4CJR6_METMI</name>
<dbReference type="Pfam" id="PF10088">
    <property type="entry name" value="DUF2326"/>
    <property type="match status" value="1"/>
</dbReference>
<dbReference type="AlphaFoldDB" id="A0A8T4CJR6"/>
<sequence length="580" mass="66828">MLKRISCDKPSFKTVEFKKGFNVILADKTLTSTDKDSRNGLGKSTLLKIIHFCLGSNVKPSSVFRSEHLNDWTFTLELNISGKDYKIHRNTANNSKIYLEGDFSEWIIKPEKDSSGKFVLSNANWRVVLGKLLFGLSPNEKKYKPSFRSMISYFIRKDAKAYTDSFKNSPQQKEWDIQVNNAYMLGLNWEYASEFQILKDNENSLKELKKAAKAGLLDGCIGTIGQLESEKLYLEDKITETENDLKNFKVHPKYGEIELNVNKNTEKIQDLLNNKILNSKMVIQYKENLEQEKDISTAYLEDIYNEAGLIFPDAVKLTIEEVLSFHENIILNRRKYLSGEIERLSNLISSQEEMIKSLSDEKSRYMEILSSHGALEEYTKINGLLMDDKQKLNDITQRINNLKRFESGISELKIKKEELRTKARLDFEERNSLKNQAVRLFNKFSKYLYQEPGTLSLDLSDTGYKFNIEIKRTDSQGVNYMKVFCYDLVLLQMRNSMVKPDFLVHDSTIFDGVDERQVAKALELASNVSEENNLQYICTMNSDVIPHEEFSGEFKKIFDGSIITRLTDATPEGGLLGIRF</sequence>
<dbReference type="Proteomes" id="UP000742560">
    <property type="component" value="Unassembled WGS sequence"/>
</dbReference>
<dbReference type="Proteomes" id="UP000722095">
    <property type="component" value="Unassembled WGS sequence"/>
</dbReference>
<dbReference type="InterPro" id="IPR027417">
    <property type="entry name" value="P-loop_NTPase"/>
</dbReference>
<dbReference type="Gene3D" id="3.40.50.300">
    <property type="entry name" value="P-loop containing nucleotide triphosphate hydrolases"/>
    <property type="match status" value="1"/>
</dbReference>
<proteinExistence type="predicted"/>
<comment type="caution">
    <text evidence="3">The sequence shown here is derived from an EMBL/GenBank/DDBJ whole genome shotgun (WGS) entry which is preliminary data.</text>
</comment>
<dbReference type="Pfam" id="PF20275">
    <property type="entry name" value="CTD10"/>
    <property type="match status" value="1"/>
</dbReference>
<organism evidence="3 5">
    <name type="scientific">Methanococcus maripaludis</name>
    <name type="common">Methanococcus deltae</name>
    <dbReference type="NCBI Taxonomy" id="39152"/>
    <lineage>
        <taxon>Archaea</taxon>
        <taxon>Methanobacteriati</taxon>
        <taxon>Methanobacteriota</taxon>
        <taxon>Methanomada group</taxon>
        <taxon>Methanococci</taxon>
        <taxon>Methanococcales</taxon>
        <taxon>Methanococcaceae</taxon>
        <taxon>Methanococcus</taxon>
    </lineage>
</organism>